<reference evidence="2" key="5">
    <citation type="journal article" date="2021" name="G3 (Bethesda)">
        <title>Aegilops tauschii genome assembly Aet v5.0 features greater sequence contiguity and improved annotation.</title>
        <authorList>
            <person name="Wang L."/>
            <person name="Zhu T."/>
            <person name="Rodriguez J.C."/>
            <person name="Deal K.R."/>
            <person name="Dubcovsky J."/>
            <person name="McGuire P.E."/>
            <person name="Lux T."/>
            <person name="Spannagl M."/>
            <person name="Mayer K.F.X."/>
            <person name="Baldrich P."/>
            <person name="Meyers B.C."/>
            <person name="Huo N."/>
            <person name="Gu Y.Q."/>
            <person name="Zhou H."/>
            <person name="Devos K.M."/>
            <person name="Bennetzen J.L."/>
            <person name="Unver T."/>
            <person name="Budak H."/>
            <person name="Gulick P.J."/>
            <person name="Galiba G."/>
            <person name="Kalapos B."/>
            <person name="Nelson D.R."/>
            <person name="Li P."/>
            <person name="You F.M."/>
            <person name="Luo M.C."/>
            <person name="Dvorak J."/>
        </authorList>
    </citation>
    <scope>NUCLEOTIDE SEQUENCE [LARGE SCALE GENOMIC DNA]</scope>
    <source>
        <strain evidence="2">cv. AL8/78</strain>
    </source>
</reference>
<keyword evidence="3" id="KW-1185">Reference proteome</keyword>
<feature type="compositionally biased region" description="Pro residues" evidence="1">
    <location>
        <begin position="19"/>
        <end position="30"/>
    </location>
</feature>
<evidence type="ECO:0000256" key="1">
    <source>
        <dbReference type="SAM" id="MobiDB-lite"/>
    </source>
</evidence>
<reference evidence="3" key="1">
    <citation type="journal article" date="2014" name="Science">
        <title>Ancient hybridizations among the ancestral genomes of bread wheat.</title>
        <authorList>
            <consortium name="International Wheat Genome Sequencing Consortium,"/>
            <person name="Marcussen T."/>
            <person name="Sandve S.R."/>
            <person name="Heier L."/>
            <person name="Spannagl M."/>
            <person name="Pfeifer M."/>
            <person name="Jakobsen K.S."/>
            <person name="Wulff B.B."/>
            <person name="Steuernagel B."/>
            <person name="Mayer K.F."/>
            <person name="Olsen O.A."/>
        </authorList>
    </citation>
    <scope>NUCLEOTIDE SEQUENCE [LARGE SCALE GENOMIC DNA]</scope>
    <source>
        <strain evidence="3">cv. AL8/78</strain>
    </source>
</reference>
<proteinExistence type="predicted"/>
<feature type="compositionally biased region" description="Basic residues" evidence="1">
    <location>
        <begin position="1"/>
        <end position="15"/>
    </location>
</feature>
<feature type="region of interest" description="Disordered" evidence="1">
    <location>
        <begin position="1"/>
        <end position="41"/>
    </location>
</feature>
<dbReference type="Gramene" id="AET2Gv20101900.5">
    <property type="protein sequence ID" value="AET2Gv20101900.5"/>
    <property type="gene ID" value="AET2Gv20101900"/>
</dbReference>
<reference evidence="3" key="2">
    <citation type="journal article" date="2017" name="Nat. Plants">
        <title>The Aegilops tauschii genome reveals multiple impacts of transposons.</title>
        <authorList>
            <person name="Zhao G."/>
            <person name="Zou C."/>
            <person name="Li K."/>
            <person name="Wang K."/>
            <person name="Li T."/>
            <person name="Gao L."/>
            <person name="Zhang X."/>
            <person name="Wang H."/>
            <person name="Yang Z."/>
            <person name="Liu X."/>
            <person name="Jiang W."/>
            <person name="Mao L."/>
            <person name="Kong X."/>
            <person name="Jiao Y."/>
            <person name="Jia J."/>
        </authorList>
    </citation>
    <scope>NUCLEOTIDE SEQUENCE [LARGE SCALE GENOMIC DNA]</scope>
    <source>
        <strain evidence="3">cv. AL8/78</strain>
    </source>
</reference>
<dbReference type="EnsemblPlants" id="AET2Gv20101900.5">
    <property type="protein sequence ID" value="AET2Gv20101900.5"/>
    <property type="gene ID" value="AET2Gv20101900"/>
</dbReference>
<dbReference type="AlphaFoldDB" id="A0A453AEE9"/>
<evidence type="ECO:0000313" key="3">
    <source>
        <dbReference type="Proteomes" id="UP000015105"/>
    </source>
</evidence>
<reference evidence="2" key="4">
    <citation type="submission" date="2019-03" db="UniProtKB">
        <authorList>
            <consortium name="EnsemblPlants"/>
        </authorList>
    </citation>
    <scope>IDENTIFICATION</scope>
</reference>
<evidence type="ECO:0000313" key="2">
    <source>
        <dbReference type="EnsemblPlants" id="AET2Gv20101900.5"/>
    </source>
</evidence>
<sequence>MRHHLAQSPRLHHKQPIPLQLPRPPAPHTPPSASRAVHPNPWCRHGPHRHRLLWVPEASRHAHAHVVAPARHEITRLPSRVPVPGPQGRSRVKAALREQGVSRHRPIHGQIFQHVLQGVLALWPLLESLPRVLEGEHGKAGQCTLLEVRRDQVRSSAGCEEAGEIPWYPADRGGGEVRCCAGGGEAVQL</sequence>
<protein>
    <submittedName>
        <fullName evidence="2">Uncharacterized protein</fullName>
    </submittedName>
</protein>
<reference evidence="2" key="3">
    <citation type="journal article" date="2017" name="Nature">
        <title>Genome sequence of the progenitor of the wheat D genome Aegilops tauschii.</title>
        <authorList>
            <person name="Luo M.C."/>
            <person name="Gu Y.Q."/>
            <person name="Puiu D."/>
            <person name="Wang H."/>
            <person name="Twardziok S.O."/>
            <person name="Deal K.R."/>
            <person name="Huo N."/>
            <person name="Zhu T."/>
            <person name="Wang L."/>
            <person name="Wang Y."/>
            <person name="McGuire P.E."/>
            <person name="Liu S."/>
            <person name="Long H."/>
            <person name="Ramasamy R.K."/>
            <person name="Rodriguez J.C."/>
            <person name="Van S.L."/>
            <person name="Yuan L."/>
            <person name="Wang Z."/>
            <person name="Xia Z."/>
            <person name="Xiao L."/>
            <person name="Anderson O.D."/>
            <person name="Ouyang S."/>
            <person name="Liang Y."/>
            <person name="Zimin A.V."/>
            <person name="Pertea G."/>
            <person name="Qi P."/>
            <person name="Bennetzen J.L."/>
            <person name="Dai X."/>
            <person name="Dawson M.W."/>
            <person name="Muller H.G."/>
            <person name="Kugler K."/>
            <person name="Rivarola-Duarte L."/>
            <person name="Spannagl M."/>
            <person name="Mayer K.F.X."/>
            <person name="Lu F.H."/>
            <person name="Bevan M.W."/>
            <person name="Leroy P."/>
            <person name="Li P."/>
            <person name="You F.M."/>
            <person name="Sun Q."/>
            <person name="Liu Z."/>
            <person name="Lyons E."/>
            <person name="Wicker T."/>
            <person name="Salzberg S.L."/>
            <person name="Devos K.M."/>
            <person name="Dvorak J."/>
        </authorList>
    </citation>
    <scope>NUCLEOTIDE SEQUENCE [LARGE SCALE GENOMIC DNA]</scope>
    <source>
        <strain evidence="2">cv. AL8/78</strain>
    </source>
</reference>
<dbReference type="Proteomes" id="UP000015105">
    <property type="component" value="Chromosome 2D"/>
</dbReference>
<accession>A0A453AEE9</accession>
<organism evidence="2 3">
    <name type="scientific">Aegilops tauschii subsp. strangulata</name>
    <name type="common">Goatgrass</name>
    <dbReference type="NCBI Taxonomy" id="200361"/>
    <lineage>
        <taxon>Eukaryota</taxon>
        <taxon>Viridiplantae</taxon>
        <taxon>Streptophyta</taxon>
        <taxon>Embryophyta</taxon>
        <taxon>Tracheophyta</taxon>
        <taxon>Spermatophyta</taxon>
        <taxon>Magnoliopsida</taxon>
        <taxon>Liliopsida</taxon>
        <taxon>Poales</taxon>
        <taxon>Poaceae</taxon>
        <taxon>BOP clade</taxon>
        <taxon>Pooideae</taxon>
        <taxon>Triticodae</taxon>
        <taxon>Triticeae</taxon>
        <taxon>Triticinae</taxon>
        <taxon>Aegilops</taxon>
    </lineage>
</organism>
<name>A0A453AEE9_AEGTS</name>